<name>A0AC34QPD6_9BILA</name>
<reference evidence="2" key="1">
    <citation type="submission" date="2022-11" db="UniProtKB">
        <authorList>
            <consortium name="WormBaseParasite"/>
        </authorList>
    </citation>
    <scope>IDENTIFICATION</scope>
</reference>
<accession>A0AC34QPD6</accession>
<protein>
    <submittedName>
        <fullName evidence="2">Phosphatidylinositol 4-kinase type 2</fullName>
    </submittedName>
</protein>
<dbReference type="Proteomes" id="UP000887576">
    <property type="component" value="Unplaced"/>
</dbReference>
<sequence>MCVLDYVIRNTDRHTDNWLIKYNPGKEIKVAAIDNGLAFPVKHPECASRFRRFPFNWADLSWATRPLNPSFRRRLLDLLTPGFVHKLAQELKCFFRHDKNHSRLLTYSQIRVFRGQLWNLREALEANESPSEWVKREPILATRKFKQTPESDSFEEWFQKKPADYSKQVCC</sequence>
<evidence type="ECO:0000313" key="1">
    <source>
        <dbReference type="Proteomes" id="UP000887576"/>
    </source>
</evidence>
<evidence type="ECO:0000313" key="2">
    <source>
        <dbReference type="WBParaSite" id="JU765_v2.g18118.t1"/>
    </source>
</evidence>
<organism evidence="1 2">
    <name type="scientific">Panagrolaimus sp. JU765</name>
    <dbReference type="NCBI Taxonomy" id="591449"/>
    <lineage>
        <taxon>Eukaryota</taxon>
        <taxon>Metazoa</taxon>
        <taxon>Ecdysozoa</taxon>
        <taxon>Nematoda</taxon>
        <taxon>Chromadorea</taxon>
        <taxon>Rhabditida</taxon>
        <taxon>Tylenchina</taxon>
        <taxon>Panagrolaimomorpha</taxon>
        <taxon>Panagrolaimoidea</taxon>
        <taxon>Panagrolaimidae</taxon>
        <taxon>Panagrolaimus</taxon>
    </lineage>
</organism>
<proteinExistence type="predicted"/>
<dbReference type="WBParaSite" id="JU765_v2.g18118.t1">
    <property type="protein sequence ID" value="JU765_v2.g18118.t1"/>
    <property type="gene ID" value="JU765_v2.g18118"/>
</dbReference>